<feature type="compositionally biased region" description="Pro residues" evidence="1">
    <location>
        <begin position="64"/>
        <end position="73"/>
    </location>
</feature>
<reference evidence="2 3" key="1">
    <citation type="journal article" date="2016" name="Mol. Biol. Evol.">
        <title>Comparative Genomics of Early-Diverging Mushroom-Forming Fungi Provides Insights into the Origins of Lignocellulose Decay Capabilities.</title>
        <authorList>
            <person name="Nagy L.G."/>
            <person name="Riley R."/>
            <person name="Tritt A."/>
            <person name="Adam C."/>
            <person name="Daum C."/>
            <person name="Floudas D."/>
            <person name="Sun H."/>
            <person name="Yadav J.S."/>
            <person name="Pangilinan J."/>
            <person name="Larsson K.H."/>
            <person name="Matsuura K."/>
            <person name="Barry K."/>
            <person name="Labutti K."/>
            <person name="Kuo R."/>
            <person name="Ohm R.A."/>
            <person name="Bhattacharya S.S."/>
            <person name="Shirouzu T."/>
            <person name="Yoshinaga Y."/>
            <person name="Martin F.M."/>
            <person name="Grigoriev I.V."/>
            <person name="Hibbett D.S."/>
        </authorList>
    </citation>
    <scope>NUCLEOTIDE SEQUENCE [LARGE SCALE GENOMIC DNA]</scope>
    <source>
        <strain evidence="2 3">HHB12733</strain>
    </source>
</reference>
<keyword evidence="3" id="KW-1185">Reference proteome</keyword>
<protein>
    <submittedName>
        <fullName evidence="2">Uncharacterized protein</fullName>
    </submittedName>
</protein>
<accession>A0A165C800</accession>
<proteinExistence type="predicted"/>
<dbReference type="InParanoid" id="A0A165C800"/>
<dbReference type="AlphaFoldDB" id="A0A165C800"/>
<dbReference type="EMBL" id="KV424182">
    <property type="protein sequence ID" value="KZT50381.1"/>
    <property type="molecule type" value="Genomic_DNA"/>
</dbReference>
<name>A0A165C800_9BASI</name>
<dbReference type="Proteomes" id="UP000076842">
    <property type="component" value="Unassembled WGS sequence"/>
</dbReference>
<gene>
    <name evidence="2" type="ORF">CALCODRAFT_190238</name>
</gene>
<sequence length="154" mass="16850">MPESSCYRPSLRFGAIRSSTCDARPLSNEVSYNMSDQELETLWCTLKGERIDFSSGLMNGRATTPPPSSPAQPPRRHVGIPQRKPVLEAQSTGFLCRAAKISLATKGRLPLRTLDPDAKESSAYVGHIEGSLTALIDSRRYRILAGAKYQAPNS</sequence>
<feature type="region of interest" description="Disordered" evidence="1">
    <location>
        <begin position="55"/>
        <end position="78"/>
    </location>
</feature>
<organism evidence="2 3">
    <name type="scientific">Calocera cornea HHB12733</name>
    <dbReference type="NCBI Taxonomy" id="1353952"/>
    <lineage>
        <taxon>Eukaryota</taxon>
        <taxon>Fungi</taxon>
        <taxon>Dikarya</taxon>
        <taxon>Basidiomycota</taxon>
        <taxon>Agaricomycotina</taxon>
        <taxon>Dacrymycetes</taxon>
        <taxon>Dacrymycetales</taxon>
        <taxon>Dacrymycetaceae</taxon>
        <taxon>Calocera</taxon>
    </lineage>
</organism>
<evidence type="ECO:0000313" key="2">
    <source>
        <dbReference type="EMBL" id="KZT50381.1"/>
    </source>
</evidence>
<evidence type="ECO:0000313" key="3">
    <source>
        <dbReference type="Proteomes" id="UP000076842"/>
    </source>
</evidence>
<evidence type="ECO:0000256" key="1">
    <source>
        <dbReference type="SAM" id="MobiDB-lite"/>
    </source>
</evidence>